<evidence type="ECO:0000259" key="2">
    <source>
        <dbReference type="Pfam" id="PF13556"/>
    </source>
</evidence>
<accession>A0A6N7R6I4</accession>
<dbReference type="Gene3D" id="1.10.10.2840">
    <property type="entry name" value="PucR C-terminal helix-turn-helix domain"/>
    <property type="match status" value="1"/>
</dbReference>
<proteinExistence type="predicted"/>
<dbReference type="Pfam" id="PF13556">
    <property type="entry name" value="HTH_30"/>
    <property type="match status" value="1"/>
</dbReference>
<dbReference type="InterPro" id="IPR025736">
    <property type="entry name" value="PucR_C-HTH_dom"/>
</dbReference>
<sequence>MHLTIKEALTAYPFSQSRLVAGENITQRSIKAVNIIDAPDIQNWVKEGELLLTTAYILQDNMEKAIQLIKQLDKKRCAGLAIKLGRYWKEIPQTIIDTANQLDFPIFELPYSYTFSDQIKALYYKADQQKEMSLRKKILSQIELPMFEHHYKDIDQYLMIVAKFIKYPFVIFTTDSEILYNKTNLSDNEILKNWFEHNYEQNQQINHIELKHSEMKYGDLLIINENREDIIEEDVILFEQIGEILTDYLSKVYTSHPEAIQEQTSNILLKRYLEDEVTTEYLKSHLSQKENKLLQMPYWIILIDHHAELSPRDIASYRTELEVHPHFKSYKIKHLIWNEYLVSIIFDSTSESRVFQKTNLFLPVFDEILKRINIKQNIKLVVSKQHNHLNSFSTAINECLYAKELAKDLQYNNHVIIAEDLDFFSLYRHIPDPLMETFYKRIFEIFLHDSTNFKKDMLVTLEAYLECNGNIKEVAHRLFVHRNTVIYRLDKVSSLLKINLKNIDDLLRIKMAFTFLQIKNIRQHIS</sequence>
<dbReference type="AlphaFoldDB" id="A0A6N7R6I4"/>
<evidence type="ECO:0000313" key="3">
    <source>
        <dbReference type="EMBL" id="MRI68728.1"/>
    </source>
</evidence>
<dbReference type="EMBL" id="WJEE01000092">
    <property type="protein sequence ID" value="MRI68728.1"/>
    <property type="molecule type" value="Genomic_DNA"/>
</dbReference>
<dbReference type="InterPro" id="IPR012914">
    <property type="entry name" value="PucR_dom"/>
</dbReference>
<dbReference type="PANTHER" id="PTHR33744">
    <property type="entry name" value="CARBOHYDRATE DIACID REGULATOR"/>
    <property type="match status" value="1"/>
</dbReference>
<evidence type="ECO:0000259" key="1">
    <source>
        <dbReference type="Pfam" id="PF07905"/>
    </source>
</evidence>
<dbReference type="InterPro" id="IPR042070">
    <property type="entry name" value="PucR_C-HTH_sf"/>
</dbReference>
<name>A0A6N7R6I4_9BACI</name>
<organism evidence="3 4">
    <name type="scientific">Gracilibacillus thailandensis</name>
    <dbReference type="NCBI Taxonomy" id="563735"/>
    <lineage>
        <taxon>Bacteria</taxon>
        <taxon>Bacillati</taxon>
        <taxon>Bacillota</taxon>
        <taxon>Bacilli</taxon>
        <taxon>Bacillales</taxon>
        <taxon>Bacillaceae</taxon>
        <taxon>Gracilibacillus</taxon>
    </lineage>
</organism>
<protein>
    <recommendedName>
        <fullName evidence="5">PucR family transcriptional regulator</fullName>
    </recommendedName>
</protein>
<comment type="caution">
    <text evidence="3">The sequence shown here is derived from an EMBL/GenBank/DDBJ whole genome shotgun (WGS) entry which is preliminary data.</text>
</comment>
<dbReference type="Proteomes" id="UP000435187">
    <property type="component" value="Unassembled WGS sequence"/>
</dbReference>
<evidence type="ECO:0008006" key="5">
    <source>
        <dbReference type="Google" id="ProtNLM"/>
    </source>
</evidence>
<keyword evidence="4" id="KW-1185">Reference proteome</keyword>
<dbReference type="Pfam" id="PF07905">
    <property type="entry name" value="PucR"/>
    <property type="match status" value="1"/>
</dbReference>
<feature type="domain" description="Purine catabolism PurC-like" evidence="1">
    <location>
        <begin position="13"/>
        <end position="121"/>
    </location>
</feature>
<gene>
    <name evidence="3" type="ORF">GH885_20705</name>
</gene>
<feature type="domain" description="PucR C-terminal helix-turn-helix" evidence="2">
    <location>
        <begin position="458"/>
        <end position="513"/>
    </location>
</feature>
<reference evidence="3 4" key="1">
    <citation type="submission" date="2019-10" db="EMBL/GenBank/DDBJ databases">
        <title>Gracilibacillus salitolerans sp. nov., a moderate halophile isolated from a saline soil in northwest China.</title>
        <authorList>
            <person name="Gan L."/>
        </authorList>
    </citation>
    <scope>NUCLEOTIDE SEQUENCE [LARGE SCALE GENOMIC DNA]</scope>
    <source>
        <strain evidence="3 4">TP2-8</strain>
    </source>
</reference>
<dbReference type="InterPro" id="IPR051448">
    <property type="entry name" value="CdaR-like_regulators"/>
</dbReference>
<evidence type="ECO:0000313" key="4">
    <source>
        <dbReference type="Proteomes" id="UP000435187"/>
    </source>
</evidence>
<dbReference type="RefSeq" id="WP_153837167.1">
    <property type="nucleotide sequence ID" value="NZ_JBHUMW010000034.1"/>
</dbReference>